<dbReference type="AlphaFoldDB" id="A0A2I2FHY9"/>
<feature type="region of interest" description="Disordered" evidence="1">
    <location>
        <begin position="362"/>
        <end position="440"/>
    </location>
</feature>
<evidence type="ECO:0000256" key="1">
    <source>
        <dbReference type="SAM" id="MobiDB-lite"/>
    </source>
</evidence>
<dbReference type="PROSITE" id="PS50003">
    <property type="entry name" value="PH_DOMAIN"/>
    <property type="match status" value="1"/>
</dbReference>
<dbReference type="EMBL" id="KZ559125">
    <property type="protein sequence ID" value="PLB40229.1"/>
    <property type="molecule type" value="Genomic_DNA"/>
</dbReference>
<accession>A0A2I2FHY9</accession>
<evidence type="ECO:0000313" key="4">
    <source>
        <dbReference type="Proteomes" id="UP000234585"/>
    </source>
</evidence>
<keyword evidence="4" id="KW-1185">Reference proteome</keyword>
<feature type="compositionally biased region" description="Pro residues" evidence="1">
    <location>
        <begin position="644"/>
        <end position="654"/>
    </location>
</feature>
<evidence type="ECO:0000259" key="2">
    <source>
        <dbReference type="PROSITE" id="PS50003"/>
    </source>
</evidence>
<feature type="region of interest" description="Disordered" evidence="1">
    <location>
        <begin position="499"/>
        <end position="518"/>
    </location>
</feature>
<reference evidence="3 4" key="1">
    <citation type="submission" date="2017-12" db="EMBL/GenBank/DDBJ databases">
        <authorList>
            <consortium name="DOE Joint Genome Institute"/>
            <person name="Haridas S."/>
            <person name="Kjaerbolling I."/>
            <person name="Vesth T.C."/>
            <person name="Frisvad J.C."/>
            <person name="Nybo J.L."/>
            <person name="Theobald S."/>
            <person name="Kuo A."/>
            <person name="Bowyer P."/>
            <person name="Matsuda Y."/>
            <person name="Mondo S."/>
            <person name="Lyhne E.K."/>
            <person name="Kogle M.E."/>
            <person name="Clum A."/>
            <person name="Lipzen A."/>
            <person name="Salamov A."/>
            <person name="Ngan C.Y."/>
            <person name="Daum C."/>
            <person name="Chiniquy J."/>
            <person name="Barry K."/>
            <person name="LaButti K."/>
            <person name="Simmons B.A."/>
            <person name="Magnuson J.K."/>
            <person name="Mortensen U.H."/>
            <person name="Larsen T.O."/>
            <person name="Grigoriev I.V."/>
            <person name="Baker S.E."/>
            <person name="Andersen M.R."/>
            <person name="Nordberg H.P."/>
            <person name="Cantor M.N."/>
            <person name="Hua S.X."/>
        </authorList>
    </citation>
    <scope>NUCLEOTIDE SEQUENCE [LARGE SCALE GENOMIC DNA]</scope>
    <source>
        <strain evidence="3 4">CBS 102.13</strain>
    </source>
</reference>
<feature type="compositionally biased region" description="Polar residues" evidence="1">
    <location>
        <begin position="21"/>
        <end position="31"/>
    </location>
</feature>
<sequence length="752" mass="82401">MSLNIPPPRPSVSERRGQQLAPLQTNFSRPNGQPLVLPSRPQRPRPEEYQVYGETDRVPLNAPAKRQSSKSSLRTIFTRDKQPRRPHDKPLSGIDEAQNPTPQAATAAAAPLEDGAPAGDVIWKPPPLFQAYPQALKHDILPAPVLSADSILRIHATSMAKYRDEAAHSHRDDSAGEITARKKKEDKERSKHLRSLSGTIGKAEWTKKIFVLATSGYIMQYSGGGKHDRLPEKVLQLGPASVAFASDAIPGKHWVLQISHTAEANDPTTEAPRPRFSRFGFHRSHTRRLAHSFLLVFTSPEDMSSWLLAVRAQIEARGGKKYVSEKVFDEDMEHELHPKSSVRQPAKRDPNRFSQVYLQPQQLAAPDDRESQSDAQSRQGSNISLHRRSFIRQNTSDSRSASVSTTHTDVTSPLNSGSGRFYGPTTDSNSNSPGTTSSASVLANYPATRSISPPPINIPVEPSMRAPVKPPVYHPATRPVSPPMQAPLNMPVQPSIRASMNPPAHSSAHPTTRPISPPMHAPLDMPVQPSIRASMMPSAHHPAAHPIGGLSNSGLSNIHESQWTFQDNPKRRSLRMANSEDALSETLRHHGSSTHRLSRMPPSSIITSTPSPRFPTFAEEDPESPYGDMPTPQLPPANGDPYYYDPPRPRPPAPHHADQSRLSMGPVARRKSMPGLSVGPPAAPPPNCPLPKIPSPLQASHAHFPSPPRHDNMPTSPPRDPRARRRSIARPAHPTRAPAPDMRVASSGHARV</sequence>
<organism evidence="3 4">
    <name type="scientific">Aspergillus candidus</name>
    <dbReference type="NCBI Taxonomy" id="41067"/>
    <lineage>
        <taxon>Eukaryota</taxon>
        <taxon>Fungi</taxon>
        <taxon>Dikarya</taxon>
        <taxon>Ascomycota</taxon>
        <taxon>Pezizomycotina</taxon>
        <taxon>Eurotiomycetes</taxon>
        <taxon>Eurotiomycetidae</taxon>
        <taxon>Eurotiales</taxon>
        <taxon>Aspergillaceae</taxon>
        <taxon>Aspergillus</taxon>
        <taxon>Aspergillus subgen. Circumdati</taxon>
    </lineage>
</organism>
<feature type="compositionally biased region" description="Basic and acidic residues" evidence="1">
    <location>
        <begin position="77"/>
        <end position="90"/>
    </location>
</feature>
<feature type="compositionally biased region" description="Pro residues" evidence="1">
    <location>
        <begin position="1"/>
        <end position="10"/>
    </location>
</feature>
<feature type="region of interest" description="Disordered" evidence="1">
    <location>
        <begin position="331"/>
        <end position="350"/>
    </location>
</feature>
<feature type="compositionally biased region" description="Basic residues" evidence="1">
    <location>
        <begin position="589"/>
        <end position="598"/>
    </location>
</feature>
<dbReference type="OrthoDB" id="1749473at2759"/>
<feature type="compositionally biased region" description="Low complexity" evidence="1">
    <location>
        <begin position="599"/>
        <end position="617"/>
    </location>
</feature>
<feature type="compositionally biased region" description="Pro residues" evidence="1">
    <location>
        <begin position="681"/>
        <end position="694"/>
    </location>
</feature>
<feature type="domain" description="PH" evidence="2">
    <location>
        <begin position="193"/>
        <end position="315"/>
    </location>
</feature>
<feature type="compositionally biased region" description="Low complexity" evidence="1">
    <location>
        <begin position="729"/>
        <end position="740"/>
    </location>
</feature>
<feature type="compositionally biased region" description="Polar residues" evidence="1">
    <location>
        <begin position="425"/>
        <end position="440"/>
    </location>
</feature>
<feature type="region of interest" description="Disordered" evidence="1">
    <location>
        <begin position="584"/>
        <end position="752"/>
    </location>
</feature>
<name>A0A2I2FHY9_ASPCN</name>
<dbReference type="Proteomes" id="UP000234585">
    <property type="component" value="Unassembled WGS sequence"/>
</dbReference>
<protein>
    <recommendedName>
        <fullName evidence="2">PH domain-containing protein</fullName>
    </recommendedName>
</protein>
<feature type="compositionally biased region" description="Low complexity" evidence="1">
    <location>
        <begin position="96"/>
        <end position="108"/>
    </location>
</feature>
<gene>
    <name evidence="3" type="ORF">BDW47DRAFT_116030</name>
</gene>
<evidence type="ECO:0000313" key="3">
    <source>
        <dbReference type="EMBL" id="PLB40229.1"/>
    </source>
</evidence>
<feature type="compositionally biased region" description="Basic and acidic residues" evidence="1">
    <location>
        <begin position="163"/>
        <end position="189"/>
    </location>
</feature>
<dbReference type="STRING" id="41067.A0A2I2FHY9"/>
<feature type="region of interest" description="Disordered" evidence="1">
    <location>
        <begin position="163"/>
        <end position="193"/>
    </location>
</feature>
<feature type="compositionally biased region" description="Polar residues" evidence="1">
    <location>
        <begin position="373"/>
        <end position="384"/>
    </location>
</feature>
<feature type="region of interest" description="Disordered" evidence="1">
    <location>
        <begin position="1"/>
        <end position="108"/>
    </location>
</feature>
<dbReference type="RefSeq" id="XP_024674241.1">
    <property type="nucleotide sequence ID" value="XM_024814874.1"/>
</dbReference>
<proteinExistence type="predicted"/>
<dbReference type="GeneID" id="36522034"/>
<dbReference type="InterPro" id="IPR001849">
    <property type="entry name" value="PH_domain"/>
</dbReference>
<feature type="compositionally biased region" description="Polar residues" evidence="1">
    <location>
        <begin position="391"/>
        <end position="418"/>
    </location>
</feature>